<dbReference type="EMBL" id="NSJE01000027">
    <property type="protein sequence ID" value="PAT41321.1"/>
    <property type="molecule type" value="Genomic_DNA"/>
</dbReference>
<dbReference type="Proteomes" id="UP000218439">
    <property type="component" value="Unassembled WGS sequence"/>
</dbReference>
<accession>A0A2A2AUB6</accession>
<comment type="caution">
    <text evidence="1">The sequence shown here is derived from an EMBL/GenBank/DDBJ whole genome shotgun (WGS) entry which is preliminary data.</text>
</comment>
<gene>
    <name evidence="1" type="ORF">CK621_13085</name>
</gene>
<protein>
    <submittedName>
        <fullName evidence="1">Elements of external origin</fullName>
    </submittedName>
</protein>
<evidence type="ECO:0000313" key="2">
    <source>
        <dbReference type="Proteomes" id="UP000218439"/>
    </source>
</evidence>
<name>A0A2A2AUB6_9BURK</name>
<proteinExistence type="predicted"/>
<organism evidence="1 2">
    <name type="scientific">Vandammella animalimorsus</name>
    <dbReference type="NCBI Taxonomy" id="2029117"/>
    <lineage>
        <taxon>Bacteria</taxon>
        <taxon>Pseudomonadati</taxon>
        <taxon>Pseudomonadota</taxon>
        <taxon>Betaproteobacteria</taxon>
        <taxon>Burkholderiales</taxon>
        <taxon>Comamonadaceae</taxon>
        <taxon>Vandammella</taxon>
    </lineage>
</organism>
<dbReference type="InterPro" id="IPR021322">
    <property type="entry name" value="DUF2924"/>
</dbReference>
<dbReference type="Pfam" id="PF11149">
    <property type="entry name" value="DUF2924"/>
    <property type="match status" value="1"/>
</dbReference>
<sequence>MTAHAAPNTSIALQIARIPHLSMEDLWQLWDEYFDERPSHHHRGWLESRLAYKIQERAFGGLKPSLRKKLEEIGETGLLPKQLRGDAQRLLPGTVLTRVFDDIEHRVLVRAANDFEYQGQRFKSLSAVARHITGTQWSGPLFFGLKAPATKKVTA</sequence>
<evidence type="ECO:0000313" key="1">
    <source>
        <dbReference type="EMBL" id="PAT41321.1"/>
    </source>
</evidence>
<reference evidence="1 2" key="1">
    <citation type="submission" date="2017-08" db="EMBL/GenBank/DDBJ databases">
        <title>WGS of Clinical strains of the CDC Group NO-1 linked to zoonotic infections in humans.</title>
        <authorList>
            <person name="Bernier A.-M."/>
            <person name="Bernard K."/>
        </authorList>
    </citation>
    <scope>NUCLEOTIDE SEQUENCE [LARGE SCALE GENOMIC DNA]</scope>
    <source>
        <strain evidence="1 2">NML120219</strain>
    </source>
</reference>
<dbReference type="AlphaFoldDB" id="A0A2A2AUB6"/>
<dbReference type="RefSeq" id="WP_095552749.1">
    <property type="nucleotide sequence ID" value="NZ_NSJE01000027.1"/>
</dbReference>